<reference evidence="2 3" key="1">
    <citation type="submission" date="2014-02" db="EMBL/GenBank/DDBJ databases">
        <title>Draft genome sequence of Lysinibacillus massiliensis CCUG 49529.</title>
        <authorList>
            <person name="Zhang F."/>
            <person name="Wang G."/>
            <person name="Zhang L."/>
        </authorList>
    </citation>
    <scope>NUCLEOTIDE SEQUENCE [LARGE SCALE GENOMIC DNA]</scope>
    <source>
        <strain evidence="2 3">CCUG 49529</strain>
    </source>
</reference>
<proteinExistence type="predicted"/>
<feature type="chain" id="PRO_5039207398" description="DUF4352 domain-containing protein" evidence="1">
    <location>
        <begin position="21"/>
        <end position="306"/>
    </location>
</feature>
<comment type="caution">
    <text evidence="2">The sequence shown here is derived from an EMBL/GenBank/DDBJ whole genome shotgun (WGS) entry which is preliminary data.</text>
</comment>
<accession>A0A0A3J850</accession>
<dbReference type="Proteomes" id="UP000030595">
    <property type="component" value="Unassembled WGS sequence"/>
</dbReference>
<evidence type="ECO:0000313" key="3">
    <source>
        <dbReference type="Proteomes" id="UP000030595"/>
    </source>
</evidence>
<keyword evidence="3" id="KW-1185">Reference proteome</keyword>
<dbReference type="RefSeq" id="WP_036174176.1">
    <property type="nucleotide sequence ID" value="NZ_AVCZ01000008.1"/>
</dbReference>
<dbReference type="PROSITE" id="PS51257">
    <property type="entry name" value="PROKAR_LIPOPROTEIN"/>
    <property type="match status" value="1"/>
</dbReference>
<protein>
    <recommendedName>
        <fullName evidence="4">DUF4352 domain-containing protein</fullName>
    </recommendedName>
</protein>
<feature type="signal peptide" evidence="1">
    <location>
        <begin position="1"/>
        <end position="20"/>
    </location>
</feature>
<organism evidence="2 3">
    <name type="scientific">Ureibacillus massiliensis 4400831 = CIP 108448 = CCUG 49529</name>
    <dbReference type="NCBI Taxonomy" id="1211035"/>
    <lineage>
        <taxon>Bacteria</taxon>
        <taxon>Bacillati</taxon>
        <taxon>Bacillota</taxon>
        <taxon>Bacilli</taxon>
        <taxon>Bacillales</taxon>
        <taxon>Caryophanaceae</taxon>
        <taxon>Ureibacillus</taxon>
    </lineage>
</organism>
<sequence>MKKLLGFLFVISVLAACNHAEESTDEKVVEGAQQEVKQETQVESIAYEAYLQTNELDIYGYLTVAIIVKNNSNEEIQVKQEDFTLYDTQDPNAEFSLGETAFPTEITLAPQEENVIFGYYNVSFAKPDIFAINIEEVRLKYLGNQEVTEETVALQLNFPSQYEEQIMAMMYPEYEEIVGPESQFGLVISLYGPIDKEDGYIRVENTSSTEIYFDSNKIYLYDDVARYGTDQTMFDSEFDETMYVKPGEIIDYHERFIFDNYLLQDRSEIAENIKGVLYAPENGSEVYGFFNPEAERPEDFGEYYYE</sequence>
<evidence type="ECO:0008006" key="4">
    <source>
        <dbReference type="Google" id="ProtNLM"/>
    </source>
</evidence>
<name>A0A0A3J850_9BACL</name>
<gene>
    <name evidence="2" type="ORF">CD30_06725</name>
</gene>
<dbReference type="AlphaFoldDB" id="A0A0A3J850"/>
<evidence type="ECO:0000313" key="2">
    <source>
        <dbReference type="EMBL" id="KGR91313.1"/>
    </source>
</evidence>
<dbReference type="EMBL" id="JPVQ01000008">
    <property type="protein sequence ID" value="KGR91313.1"/>
    <property type="molecule type" value="Genomic_DNA"/>
</dbReference>
<keyword evidence="1" id="KW-0732">Signal</keyword>
<evidence type="ECO:0000256" key="1">
    <source>
        <dbReference type="SAM" id="SignalP"/>
    </source>
</evidence>